<feature type="region of interest" description="Disordered" evidence="1">
    <location>
        <begin position="120"/>
        <end position="141"/>
    </location>
</feature>
<sequence>MTSIAECPLTARAESALGAAAWCSTLTQASMVFRSTVADSAVVIVVVDCRRLFSCVAFQLDGGAGLSHRGRKASSYFTSVFCENVVHIPQVESANSRPTAKLATAWLYHEICGWSRDKRACGPPESDHRRPSTLTTPEKSLERDWDRNRISDRVECCDRRECGDGRESEAMEEKWDYEGGVGHRNSHSLDQMQQRKLLLDVCILRECGISQAETGHSRVECQVNHSTAQSHQPVAVRVDSGAVSADGLKRFAMKIINFNRVKFWMIAVLMVHSVKGDLRFSRFRVQRTDGQRREHFQNRGGSDFKSTTLNQIFLYQDRIDLWRSALAHGTPNDRFPLCGVKSHVKGDYVGRPRENCTRSHDKTLNRLPLTQEFTISSQFEMKSYFTNSANRDLSCFARDILDISVITMLVFIFIVGVYLFVAKIY</sequence>
<name>A0A4C1YWT0_EUMVA</name>
<keyword evidence="2" id="KW-0812">Transmembrane</keyword>
<gene>
    <name evidence="3" type="ORF">EVAR_56214_1</name>
</gene>
<keyword evidence="4" id="KW-1185">Reference proteome</keyword>
<dbReference type="EMBL" id="BGZK01001408">
    <property type="protein sequence ID" value="GBP79284.1"/>
    <property type="molecule type" value="Genomic_DNA"/>
</dbReference>
<reference evidence="3 4" key="1">
    <citation type="journal article" date="2019" name="Commun. Biol.">
        <title>The bagworm genome reveals a unique fibroin gene that provides high tensile strength.</title>
        <authorList>
            <person name="Kono N."/>
            <person name="Nakamura H."/>
            <person name="Ohtoshi R."/>
            <person name="Tomita M."/>
            <person name="Numata K."/>
            <person name="Arakawa K."/>
        </authorList>
    </citation>
    <scope>NUCLEOTIDE SEQUENCE [LARGE SCALE GENOMIC DNA]</scope>
</reference>
<dbReference type="AlphaFoldDB" id="A0A4C1YWT0"/>
<feature type="compositionally biased region" description="Basic and acidic residues" evidence="1">
    <location>
        <begin position="120"/>
        <end position="130"/>
    </location>
</feature>
<evidence type="ECO:0000313" key="3">
    <source>
        <dbReference type="EMBL" id="GBP79284.1"/>
    </source>
</evidence>
<feature type="transmembrane region" description="Helical" evidence="2">
    <location>
        <begin position="400"/>
        <end position="421"/>
    </location>
</feature>
<protein>
    <submittedName>
        <fullName evidence="3">Uncharacterized protein</fullName>
    </submittedName>
</protein>
<keyword evidence="2" id="KW-1133">Transmembrane helix</keyword>
<organism evidence="3 4">
    <name type="scientific">Eumeta variegata</name>
    <name type="common">Bagworm moth</name>
    <name type="synonym">Eumeta japonica</name>
    <dbReference type="NCBI Taxonomy" id="151549"/>
    <lineage>
        <taxon>Eukaryota</taxon>
        <taxon>Metazoa</taxon>
        <taxon>Ecdysozoa</taxon>
        <taxon>Arthropoda</taxon>
        <taxon>Hexapoda</taxon>
        <taxon>Insecta</taxon>
        <taxon>Pterygota</taxon>
        <taxon>Neoptera</taxon>
        <taxon>Endopterygota</taxon>
        <taxon>Lepidoptera</taxon>
        <taxon>Glossata</taxon>
        <taxon>Ditrysia</taxon>
        <taxon>Tineoidea</taxon>
        <taxon>Psychidae</taxon>
        <taxon>Oiketicinae</taxon>
        <taxon>Eumeta</taxon>
    </lineage>
</organism>
<keyword evidence="2" id="KW-0472">Membrane</keyword>
<evidence type="ECO:0000256" key="2">
    <source>
        <dbReference type="SAM" id="Phobius"/>
    </source>
</evidence>
<accession>A0A4C1YWT0</accession>
<evidence type="ECO:0000313" key="4">
    <source>
        <dbReference type="Proteomes" id="UP000299102"/>
    </source>
</evidence>
<dbReference type="Proteomes" id="UP000299102">
    <property type="component" value="Unassembled WGS sequence"/>
</dbReference>
<proteinExistence type="predicted"/>
<comment type="caution">
    <text evidence="3">The sequence shown here is derived from an EMBL/GenBank/DDBJ whole genome shotgun (WGS) entry which is preliminary data.</text>
</comment>
<evidence type="ECO:0000256" key="1">
    <source>
        <dbReference type="SAM" id="MobiDB-lite"/>
    </source>
</evidence>